<feature type="disulfide bond" evidence="2">
    <location>
        <begin position="506"/>
        <end position="524"/>
    </location>
</feature>
<accession>A0A423TNB4</accession>
<dbReference type="Pfam" id="PF00057">
    <property type="entry name" value="Ldl_recept_a"/>
    <property type="match status" value="3"/>
</dbReference>
<feature type="domain" description="EB" evidence="4">
    <location>
        <begin position="201"/>
        <end position="247"/>
    </location>
</feature>
<dbReference type="EMBL" id="QCYY01001454">
    <property type="protein sequence ID" value="ROT77943.1"/>
    <property type="molecule type" value="Genomic_DNA"/>
</dbReference>
<comment type="caution">
    <text evidence="2">Lacks conserved residue(s) required for the propagation of feature annotation.</text>
</comment>
<dbReference type="PRINTS" id="PR00261">
    <property type="entry name" value="LDLRECEPTOR"/>
</dbReference>
<dbReference type="PANTHER" id="PTHR39069:SF1">
    <property type="entry name" value="ECDYSONE-INDUCIBLE GENE E1, ISOFORM A"/>
    <property type="match status" value="1"/>
</dbReference>
<dbReference type="CDD" id="cd00112">
    <property type="entry name" value="LDLa"/>
    <property type="match status" value="4"/>
</dbReference>
<feature type="disulfide bond" evidence="2">
    <location>
        <begin position="460"/>
        <end position="472"/>
    </location>
</feature>
<feature type="disulfide bond" evidence="2">
    <location>
        <begin position="479"/>
        <end position="494"/>
    </location>
</feature>
<comment type="caution">
    <text evidence="5">The sequence shown here is derived from an EMBL/GenBank/DDBJ whole genome shotgun (WGS) entry which is preliminary data.</text>
</comment>
<feature type="disulfide bond" evidence="2">
    <location>
        <begin position="440"/>
        <end position="455"/>
    </location>
</feature>
<dbReference type="PROSITE" id="PS01209">
    <property type="entry name" value="LDLRA_1"/>
    <property type="match status" value="2"/>
</dbReference>
<evidence type="ECO:0000259" key="4">
    <source>
        <dbReference type="Pfam" id="PF01683"/>
    </source>
</evidence>
<organism evidence="5 6">
    <name type="scientific">Penaeus vannamei</name>
    <name type="common">Whiteleg shrimp</name>
    <name type="synonym">Litopenaeus vannamei</name>
    <dbReference type="NCBI Taxonomy" id="6689"/>
    <lineage>
        <taxon>Eukaryota</taxon>
        <taxon>Metazoa</taxon>
        <taxon>Ecdysozoa</taxon>
        <taxon>Arthropoda</taxon>
        <taxon>Crustacea</taxon>
        <taxon>Multicrustacea</taxon>
        <taxon>Malacostraca</taxon>
        <taxon>Eumalacostraca</taxon>
        <taxon>Eucarida</taxon>
        <taxon>Decapoda</taxon>
        <taxon>Dendrobranchiata</taxon>
        <taxon>Penaeoidea</taxon>
        <taxon>Penaeidae</taxon>
        <taxon>Penaeus</taxon>
    </lineage>
</organism>
<proteinExistence type="predicted"/>
<dbReference type="SUPFAM" id="SSF57424">
    <property type="entry name" value="LDL receptor-like module"/>
    <property type="match status" value="4"/>
</dbReference>
<feature type="disulfide bond" evidence="2">
    <location>
        <begin position="549"/>
        <end position="567"/>
    </location>
</feature>
<dbReference type="SMART" id="SM00192">
    <property type="entry name" value="LDLa"/>
    <property type="match status" value="4"/>
</dbReference>
<gene>
    <name evidence="5" type="ORF">C7M84_003361</name>
</gene>
<feature type="non-terminal residue" evidence="5">
    <location>
        <position position="1"/>
    </location>
</feature>
<dbReference type="AlphaFoldDB" id="A0A423TNB4"/>
<reference evidence="5 6" key="1">
    <citation type="submission" date="2018-04" db="EMBL/GenBank/DDBJ databases">
        <authorList>
            <person name="Zhang X."/>
            <person name="Yuan J."/>
            <person name="Li F."/>
            <person name="Xiang J."/>
        </authorList>
    </citation>
    <scope>NUCLEOTIDE SEQUENCE [LARGE SCALE GENOMIC DNA]</scope>
    <source>
        <tissue evidence="5">Muscle</tissue>
    </source>
</reference>
<dbReference type="InterPro" id="IPR036055">
    <property type="entry name" value="LDL_receptor-like_sf"/>
</dbReference>
<evidence type="ECO:0000256" key="1">
    <source>
        <dbReference type="ARBA" id="ARBA00023157"/>
    </source>
</evidence>
<sequence length="587" mass="62314">NVSCPRRNRVRVILSMTSPSSNPGGGATARQIVCRAGSAFRPRSGAASSGQRGERVGNAGGGADGSWSRSKAPRQDGALEAPYYWLRYLRVRNVGRDGFGVGCDETLGRDGTEVRIINMSRETFRIVVAALALGLLNGTFGASTQQAQDNAISDRETSNSFDKGAVLGETCVINKHCVVAKSVCSEGRCSCPQHYLQLDKTTCLPGVLLGFRCQVDAQCSMRVGHSACIQGFCRCGANYVPYRRNNCLKLCRTHEQCRLGASGSFCSFIVPRVYGHCECLDLAPRIGNTCGHVRYSLGSPCGTSAQCSAHVPGSVCVIQKNEVSEERVSPNSISAIPGVFPMPIGVPRAVCACPPGHLEGEDGARCIPVLKDAGVIPASLGQRCESSRQCRESDPYTFCRGGVCHCIADTPQCSASNTGCHKDTFQCASDGRCLSWYFVCNGVRDCFDGSDEDSCVPHRCPKLAHTCADGTCISRARLCDGKVHCPDGSDEANCRGASCPSSTFQCGDGRCLPAFVFCNAKATCLDGSDEDEEACIQGSITARFCPFRCGNGRCRSTAILCSGSDGCGDNSDEENCSVCSCTRPTIA</sequence>
<reference evidence="5 6" key="2">
    <citation type="submission" date="2019-01" db="EMBL/GenBank/DDBJ databases">
        <title>The decoding of complex shrimp genome reveals the adaptation for benthos swimmer, frequently molting mechanism and breeding impact on genome.</title>
        <authorList>
            <person name="Sun Y."/>
            <person name="Gao Y."/>
            <person name="Yu Y."/>
        </authorList>
    </citation>
    <scope>NUCLEOTIDE SEQUENCE [LARGE SCALE GENOMIC DNA]</scope>
    <source>
        <tissue evidence="5">Muscle</tissue>
    </source>
</reference>
<feature type="disulfide bond" evidence="2">
    <location>
        <begin position="561"/>
        <end position="576"/>
    </location>
</feature>
<dbReference type="PANTHER" id="PTHR39069">
    <property type="entry name" value="ECDYSONE-INDUCIBLE GENE E1, ISOFORM A"/>
    <property type="match status" value="1"/>
</dbReference>
<keyword evidence="6" id="KW-1185">Reference proteome</keyword>
<dbReference type="PROSITE" id="PS50068">
    <property type="entry name" value="LDLRA_2"/>
    <property type="match status" value="4"/>
</dbReference>
<feature type="region of interest" description="Disordered" evidence="3">
    <location>
        <begin position="41"/>
        <end position="73"/>
    </location>
</feature>
<feature type="disulfide bond" evidence="2">
    <location>
        <begin position="467"/>
        <end position="485"/>
    </location>
</feature>
<protein>
    <submittedName>
        <fullName evidence="5">Putative prolow-density lipoprotein receptor-related protein 1-like</fullName>
    </submittedName>
</protein>
<keyword evidence="5" id="KW-0675">Receptor</keyword>
<keyword evidence="1 2" id="KW-1015">Disulfide bond</keyword>
<dbReference type="InterPro" id="IPR002172">
    <property type="entry name" value="LDrepeatLR_classA_rpt"/>
</dbReference>
<dbReference type="Pfam" id="PF01683">
    <property type="entry name" value="EB"/>
    <property type="match status" value="1"/>
</dbReference>
<dbReference type="Proteomes" id="UP000283509">
    <property type="component" value="Unassembled WGS sequence"/>
</dbReference>
<dbReference type="InterPro" id="IPR023415">
    <property type="entry name" value="LDLR_class-A_CS"/>
</dbReference>
<evidence type="ECO:0000256" key="2">
    <source>
        <dbReference type="PROSITE-ProRule" id="PRU00124"/>
    </source>
</evidence>
<name>A0A423TNB4_PENVA</name>
<dbReference type="Gene3D" id="4.10.400.10">
    <property type="entry name" value="Low-density Lipoprotein Receptor"/>
    <property type="match status" value="4"/>
</dbReference>
<evidence type="ECO:0000313" key="5">
    <source>
        <dbReference type="EMBL" id="ROT77943.1"/>
    </source>
</evidence>
<evidence type="ECO:0000256" key="3">
    <source>
        <dbReference type="SAM" id="MobiDB-lite"/>
    </source>
</evidence>
<feature type="disulfide bond" evidence="2">
    <location>
        <begin position="499"/>
        <end position="511"/>
    </location>
</feature>
<keyword evidence="5" id="KW-0449">Lipoprotein</keyword>
<evidence type="ECO:0000313" key="6">
    <source>
        <dbReference type="Proteomes" id="UP000283509"/>
    </source>
</evidence>
<dbReference type="OrthoDB" id="9978656at2759"/>
<dbReference type="InterPro" id="IPR006149">
    <property type="entry name" value="EB_dom"/>
</dbReference>